<dbReference type="InterPro" id="IPR029044">
    <property type="entry name" value="Nucleotide-diphossugar_trans"/>
</dbReference>
<feature type="domain" description="Glycosyltransferase 2-like" evidence="1">
    <location>
        <begin position="13"/>
        <end position="162"/>
    </location>
</feature>
<sequence>MKKEISNAYNGITVIMPTYNQSSFIAGAIKSLQLQTFEKWELLIINDGSTDNTDQVIHPFLKENRIKCFTNPENKGLGACLNIGIENASYSLIGYLPSDDLYYKDHLNSLFLTLKKNPKAILACSGLKYYSINTDKNSISKFSETHAENFYVQPVQVVHKKTPDRWSDRNQMVTSDLFEMFWKKIETQGECIPTKQITCEWTFHANQRHKKIMSSYGGSIYKFKAFYNVNQPIRFHDESTGEVIDEKKDFRPSQIIKRKFSESSLKILLVGELSYNADRICAFEDRGHKLYGLWIEEPNHYNAIGPFPFGNIEDIPIRVWKKKVNEIQPDIIYALLNFQAVPLAYEVLSENTEIPFIWHFKEGPFYCRSSGLWEKLIHLLNHSDGQIFINRETREWYTQYMLGKSKDTSYILDGDLPSQIFFSEERSELLSDQDGEIHTLSSGRLIGLEPEHFKEMADQNIHLHFYGNRYQMAYSDWIKEAKELAPNYLHLHPNCFPENWVQEFSKYDAGWLHVFKSRNEGETARVSWDDLNYPARMSTLAAAGVPMIQRDNKGHIAATQSLIRKLDCGVFFKEFRDLGSILRNKDRMQEIRENMWKKRDQFSFDYHVEDLLSFFRKVIESKKSRNESTITY</sequence>
<protein>
    <submittedName>
        <fullName evidence="2">Glycosyltransferase family 2 protein</fullName>
    </submittedName>
</protein>
<dbReference type="Pfam" id="PF00535">
    <property type="entry name" value="Glycos_transf_2"/>
    <property type="match status" value="1"/>
</dbReference>
<evidence type="ECO:0000313" key="2">
    <source>
        <dbReference type="EMBL" id="RKN76893.1"/>
    </source>
</evidence>
<dbReference type="GO" id="GO:0016740">
    <property type="term" value="F:transferase activity"/>
    <property type="evidence" value="ECO:0007669"/>
    <property type="project" value="UniProtKB-KW"/>
</dbReference>
<keyword evidence="2" id="KW-0808">Transferase</keyword>
<gene>
    <name evidence="2" type="ORF">D7Z94_24245</name>
</gene>
<proteinExistence type="predicted"/>
<dbReference type="OrthoDB" id="597270at2"/>
<evidence type="ECO:0000259" key="1">
    <source>
        <dbReference type="Pfam" id="PF00535"/>
    </source>
</evidence>
<keyword evidence="3" id="KW-1185">Reference proteome</keyword>
<name>A0A3B0BU59_9FLAO</name>
<dbReference type="PANTHER" id="PTHR43685">
    <property type="entry name" value="GLYCOSYLTRANSFERASE"/>
    <property type="match status" value="1"/>
</dbReference>
<reference evidence="2 3" key="1">
    <citation type="submission" date="2018-10" db="EMBL/GenBank/DDBJ databases">
        <title>Ulvibacterium marinum gen. nov., sp. nov., a novel marine bacterium of the family Flavobacteriaceae, isolated from a culture of the green alga Ulva prolifera.</title>
        <authorList>
            <person name="Zhang Z."/>
        </authorList>
    </citation>
    <scope>NUCLEOTIDE SEQUENCE [LARGE SCALE GENOMIC DNA]</scope>
    <source>
        <strain evidence="2 3">CCMM003</strain>
    </source>
</reference>
<comment type="caution">
    <text evidence="2">The sequence shown here is derived from an EMBL/GenBank/DDBJ whole genome shotgun (WGS) entry which is preliminary data.</text>
</comment>
<dbReference type="PANTHER" id="PTHR43685:SF2">
    <property type="entry name" value="GLYCOSYLTRANSFERASE 2-LIKE DOMAIN-CONTAINING PROTEIN"/>
    <property type="match status" value="1"/>
</dbReference>
<dbReference type="AlphaFoldDB" id="A0A3B0BU59"/>
<dbReference type="SUPFAM" id="SSF53448">
    <property type="entry name" value="Nucleotide-diphospho-sugar transferases"/>
    <property type="match status" value="1"/>
</dbReference>
<accession>A0A3B0BU59</accession>
<dbReference type="InterPro" id="IPR001173">
    <property type="entry name" value="Glyco_trans_2-like"/>
</dbReference>
<dbReference type="Gene3D" id="3.90.550.10">
    <property type="entry name" value="Spore Coat Polysaccharide Biosynthesis Protein SpsA, Chain A"/>
    <property type="match status" value="1"/>
</dbReference>
<dbReference type="EMBL" id="RBCJ01000006">
    <property type="protein sequence ID" value="RKN76893.1"/>
    <property type="molecule type" value="Genomic_DNA"/>
</dbReference>
<dbReference type="Gene3D" id="3.40.50.2000">
    <property type="entry name" value="Glycogen Phosphorylase B"/>
    <property type="match status" value="1"/>
</dbReference>
<dbReference type="InterPro" id="IPR050834">
    <property type="entry name" value="Glycosyltransf_2"/>
</dbReference>
<dbReference type="SUPFAM" id="SSF53756">
    <property type="entry name" value="UDP-Glycosyltransferase/glycogen phosphorylase"/>
    <property type="match status" value="1"/>
</dbReference>
<dbReference type="CDD" id="cd00761">
    <property type="entry name" value="Glyco_tranf_GTA_type"/>
    <property type="match status" value="1"/>
</dbReference>
<dbReference type="Proteomes" id="UP000276603">
    <property type="component" value="Unassembled WGS sequence"/>
</dbReference>
<evidence type="ECO:0000313" key="3">
    <source>
        <dbReference type="Proteomes" id="UP000276603"/>
    </source>
</evidence>
<dbReference type="RefSeq" id="WP_120714240.1">
    <property type="nucleotide sequence ID" value="NZ_RBCJ01000006.1"/>
</dbReference>
<organism evidence="2 3">
    <name type="scientific">Ulvibacterium marinum</name>
    <dbReference type="NCBI Taxonomy" id="2419782"/>
    <lineage>
        <taxon>Bacteria</taxon>
        <taxon>Pseudomonadati</taxon>
        <taxon>Bacteroidota</taxon>
        <taxon>Flavobacteriia</taxon>
        <taxon>Flavobacteriales</taxon>
        <taxon>Flavobacteriaceae</taxon>
        <taxon>Ulvibacterium</taxon>
    </lineage>
</organism>